<comment type="caution">
    <text evidence="2">The sequence shown here is derived from an EMBL/GenBank/DDBJ whole genome shotgun (WGS) entry which is preliminary data.</text>
</comment>
<dbReference type="OrthoDB" id="1449787at2"/>
<evidence type="ECO:0000313" key="3">
    <source>
        <dbReference type="Proteomes" id="UP000270620"/>
    </source>
</evidence>
<feature type="transmembrane region" description="Helical" evidence="1">
    <location>
        <begin position="30"/>
        <end position="47"/>
    </location>
</feature>
<gene>
    <name evidence="2" type="ORF">EJA19_12150</name>
</gene>
<reference evidence="2 3" key="1">
    <citation type="submission" date="2018-12" db="EMBL/GenBank/DDBJ databases">
        <title>Mangrovimonas spongiae sp. nov., a novel member of the genus Mangrovimonas isolated from marine sponge.</title>
        <authorList>
            <person name="Zhuang L."/>
            <person name="Luo L."/>
        </authorList>
    </citation>
    <scope>NUCLEOTIDE SEQUENCE [LARGE SCALE GENOMIC DNA]</scope>
    <source>
        <strain evidence="2 3">HN-E26</strain>
    </source>
</reference>
<feature type="transmembrane region" description="Helical" evidence="1">
    <location>
        <begin position="7"/>
        <end position="24"/>
    </location>
</feature>
<keyword evidence="1" id="KW-0812">Transmembrane</keyword>
<dbReference type="AlphaFoldDB" id="A0A428JVM1"/>
<keyword evidence="1" id="KW-1133">Transmembrane helix</keyword>
<keyword evidence="3" id="KW-1185">Reference proteome</keyword>
<evidence type="ECO:0000313" key="2">
    <source>
        <dbReference type="EMBL" id="RSK38242.1"/>
    </source>
</evidence>
<protein>
    <submittedName>
        <fullName evidence="2">Uncharacterized protein</fullName>
    </submittedName>
</protein>
<evidence type="ECO:0000256" key="1">
    <source>
        <dbReference type="SAM" id="Phobius"/>
    </source>
</evidence>
<organism evidence="2 3">
    <name type="scientific">Mangrovimonas spongiae</name>
    <dbReference type="NCBI Taxonomy" id="2494697"/>
    <lineage>
        <taxon>Bacteria</taxon>
        <taxon>Pseudomonadati</taxon>
        <taxon>Bacteroidota</taxon>
        <taxon>Flavobacteriia</taxon>
        <taxon>Flavobacteriales</taxon>
        <taxon>Flavobacteriaceae</taxon>
        <taxon>Mangrovimonas</taxon>
    </lineage>
</organism>
<sequence>MIIQKTINYLLIIIGAIVAIYAQAGEEQDTVILVLGMFCLMIGLYRVSRTIPSKHENEAEKNNSEDV</sequence>
<name>A0A428JVM1_9FLAO</name>
<dbReference type="RefSeq" id="WP_125468650.1">
    <property type="nucleotide sequence ID" value="NZ_RWBG01000006.1"/>
</dbReference>
<keyword evidence="1" id="KW-0472">Membrane</keyword>
<dbReference type="Proteomes" id="UP000270620">
    <property type="component" value="Unassembled WGS sequence"/>
</dbReference>
<accession>A0A428JVM1</accession>
<proteinExistence type="predicted"/>
<dbReference type="EMBL" id="RWBG01000006">
    <property type="protein sequence ID" value="RSK38242.1"/>
    <property type="molecule type" value="Genomic_DNA"/>
</dbReference>